<feature type="transmembrane region" description="Helical" evidence="11">
    <location>
        <begin position="269"/>
        <end position="293"/>
    </location>
</feature>
<keyword evidence="11" id="KW-0472">Membrane</keyword>
<comment type="subcellular location">
    <subcellularLocation>
        <location evidence="1">Membrane</location>
        <topology evidence="1">Lipid-anchor</topology>
        <topology evidence="1">GPI-anchor</topology>
    </subcellularLocation>
    <subcellularLocation>
        <location evidence="2">Secreted</location>
    </subcellularLocation>
</comment>
<keyword evidence="8" id="KW-0449">Lipoprotein</keyword>
<feature type="domain" description="CFEM" evidence="12">
    <location>
        <begin position="1"/>
        <end position="100"/>
    </location>
</feature>
<keyword evidence="9" id="KW-0479">Metal-binding</keyword>
<dbReference type="GO" id="GO:0005576">
    <property type="term" value="C:extracellular region"/>
    <property type="evidence" value="ECO:0007669"/>
    <property type="project" value="UniProtKB-SubCell"/>
</dbReference>
<keyword evidence="6" id="KW-0732">Signal</keyword>
<feature type="region of interest" description="Disordered" evidence="10">
    <location>
        <begin position="311"/>
        <end position="363"/>
    </location>
</feature>
<dbReference type="VEuPathDB" id="FungiDB:HMPREF1541_07362"/>
<dbReference type="AlphaFoldDB" id="W2RPT1"/>
<evidence type="ECO:0000256" key="10">
    <source>
        <dbReference type="SAM" id="MobiDB-lite"/>
    </source>
</evidence>
<dbReference type="InterPro" id="IPR008427">
    <property type="entry name" value="Extracellular_membr_CFEM_dom"/>
</dbReference>
<dbReference type="SMART" id="SM00747">
    <property type="entry name" value="CFEM"/>
    <property type="match status" value="1"/>
</dbReference>
<keyword evidence="5" id="KW-0336">GPI-anchor</keyword>
<name>W2RPT1_CYPE1</name>
<dbReference type="HOGENOM" id="CLU_058470_0_0_1"/>
<evidence type="ECO:0000259" key="12">
    <source>
        <dbReference type="PROSITE" id="PS52012"/>
    </source>
</evidence>
<dbReference type="InParanoid" id="W2RPT1"/>
<keyword evidence="11" id="KW-1133">Transmembrane helix</keyword>
<evidence type="ECO:0000256" key="9">
    <source>
        <dbReference type="PROSITE-ProRule" id="PRU01356"/>
    </source>
</evidence>
<dbReference type="OrthoDB" id="3065412at2759"/>
<dbReference type="GeneID" id="19974701"/>
<evidence type="ECO:0000256" key="11">
    <source>
        <dbReference type="SAM" id="Phobius"/>
    </source>
</evidence>
<keyword evidence="4" id="KW-0964">Secreted</keyword>
<proteinExistence type="inferred from homology"/>
<comment type="caution">
    <text evidence="9">Lacks conserved residue(s) required for the propagation of feature annotation.</text>
</comment>
<dbReference type="PROSITE" id="PS52012">
    <property type="entry name" value="CFEM"/>
    <property type="match status" value="1"/>
</dbReference>
<reference evidence="13 14" key="1">
    <citation type="submission" date="2013-03" db="EMBL/GenBank/DDBJ databases">
        <title>The Genome Sequence of Phialophora europaea CBS 101466.</title>
        <authorList>
            <consortium name="The Broad Institute Genomics Platform"/>
            <person name="Cuomo C."/>
            <person name="de Hoog S."/>
            <person name="Gorbushina A."/>
            <person name="Walker B."/>
            <person name="Young S.K."/>
            <person name="Zeng Q."/>
            <person name="Gargeya S."/>
            <person name="Fitzgerald M."/>
            <person name="Haas B."/>
            <person name="Abouelleil A."/>
            <person name="Allen A.W."/>
            <person name="Alvarado L."/>
            <person name="Arachchi H.M."/>
            <person name="Berlin A.M."/>
            <person name="Chapman S.B."/>
            <person name="Gainer-Dewar J."/>
            <person name="Goldberg J."/>
            <person name="Griggs A."/>
            <person name="Gujja S."/>
            <person name="Hansen M."/>
            <person name="Howarth C."/>
            <person name="Imamovic A."/>
            <person name="Ireland A."/>
            <person name="Larimer J."/>
            <person name="McCowan C."/>
            <person name="Murphy C."/>
            <person name="Pearson M."/>
            <person name="Poon T.W."/>
            <person name="Priest M."/>
            <person name="Roberts A."/>
            <person name="Saif S."/>
            <person name="Shea T."/>
            <person name="Sisk P."/>
            <person name="Sykes S."/>
            <person name="Wortman J."/>
            <person name="Nusbaum C."/>
            <person name="Birren B."/>
        </authorList>
    </citation>
    <scope>NUCLEOTIDE SEQUENCE [LARGE SCALE GENOMIC DNA]</scope>
    <source>
        <strain evidence="13 14">CBS 101466</strain>
    </source>
</reference>
<evidence type="ECO:0000256" key="6">
    <source>
        <dbReference type="ARBA" id="ARBA00022729"/>
    </source>
</evidence>
<evidence type="ECO:0000256" key="1">
    <source>
        <dbReference type="ARBA" id="ARBA00004589"/>
    </source>
</evidence>
<evidence type="ECO:0000256" key="3">
    <source>
        <dbReference type="ARBA" id="ARBA00010031"/>
    </source>
</evidence>
<comment type="similarity">
    <text evidence="3">Belongs to the RBT5 family.</text>
</comment>
<organism evidence="13 14">
    <name type="scientific">Cyphellophora europaea (strain CBS 101466)</name>
    <name type="common">Phialophora europaea</name>
    <dbReference type="NCBI Taxonomy" id="1220924"/>
    <lineage>
        <taxon>Eukaryota</taxon>
        <taxon>Fungi</taxon>
        <taxon>Dikarya</taxon>
        <taxon>Ascomycota</taxon>
        <taxon>Pezizomycotina</taxon>
        <taxon>Eurotiomycetes</taxon>
        <taxon>Chaetothyriomycetidae</taxon>
        <taxon>Chaetothyriales</taxon>
        <taxon>Cyphellophoraceae</taxon>
        <taxon>Cyphellophora</taxon>
    </lineage>
</organism>
<evidence type="ECO:0000256" key="5">
    <source>
        <dbReference type="ARBA" id="ARBA00022622"/>
    </source>
</evidence>
<feature type="compositionally biased region" description="Pro residues" evidence="10">
    <location>
        <begin position="444"/>
        <end position="455"/>
    </location>
</feature>
<keyword evidence="5" id="KW-0325">Glycoprotein</keyword>
<feature type="disulfide bond" evidence="9">
    <location>
        <begin position="31"/>
        <end position="38"/>
    </location>
</feature>
<protein>
    <recommendedName>
        <fullName evidence="12">CFEM domain-containing protein</fullName>
    </recommendedName>
</protein>
<feature type="compositionally biased region" description="Polar residues" evidence="10">
    <location>
        <begin position="422"/>
        <end position="438"/>
    </location>
</feature>
<dbReference type="GO" id="GO:0098552">
    <property type="term" value="C:side of membrane"/>
    <property type="evidence" value="ECO:0007669"/>
    <property type="project" value="UniProtKB-KW"/>
</dbReference>
<evidence type="ECO:0000313" key="13">
    <source>
        <dbReference type="EMBL" id="ETN37739.1"/>
    </source>
</evidence>
<evidence type="ECO:0000256" key="8">
    <source>
        <dbReference type="ARBA" id="ARBA00023288"/>
    </source>
</evidence>
<keyword evidence="9" id="KW-0408">Iron</keyword>
<feature type="region of interest" description="Disordered" evidence="10">
    <location>
        <begin position="391"/>
        <end position="464"/>
    </location>
</feature>
<dbReference type="STRING" id="1220924.W2RPT1"/>
<dbReference type="RefSeq" id="XP_008719908.1">
    <property type="nucleotide sequence ID" value="XM_008721686.1"/>
</dbReference>
<dbReference type="eggNOG" id="ENOG502T0XV">
    <property type="taxonomic scope" value="Eukaryota"/>
</dbReference>
<keyword evidence="9" id="KW-0349">Heme</keyword>
<feature type="disulfide bond" evidence="9">
    <location>
        <begin position="40"/>
        <end position="73"/>
    </location>
</feature>
<keyword evidence="14" id="KW-1185">Reference proteome</keyword>
<evidence type="ECO:0000313" key="14">
    <source>
        <dbReference type="Proteomes" id="UP000030752"/>
    </source>
</evidence>
<feature type="binding site" description="axial binding residue" evidence="9">
    <location>
        <position position="35"/>
    </location>
    <ligand>
        <name>heme</name>
        <dbReference type="ChEBI" id="CHEBI:30413"/>
    </ligand>
    <ligandPart>
        <name>Fe</name>
        <dbReference type="ChEBI" id="CHEBI:18248"/>
    </ligandPart>
</feature>
<evidence type="ECO:0000256" key="7">
    <source>
        <dbReference type="ARBA" id="ARBA00023157"/>
    </source>
</evidence>
<evidence type="ECO:0000256" key="2">
    <source>
        <dbReference type="ARBA" id="ARBA00004613"/>
    </source>
</evidence>
<keyword evidence="7 9" id="KW-1015">Disulfide bond</keyword>
<accession>W2RPT1</accession>
<sequence length="464" mass="48831">MSVDLSGITIQQVPQCAQNCLANSTQAQTSCQVIDIACLCSNSAYVSTLSCCLATTCNPQEQSLAIQFNQDECSKVNKTAPAFVGCSPLNLTSVGGSQASTQTTLSTQTSSGTSLVSTVTGSIVTEPPSFSGATVTASFGGAPLLTGTCSNPYFALVTNAAGTTIQYPAVGCGPHQQSCCPYSFGSNARISRCPQDYFTTSGGCCPIGYQVYYTGIGAQTPCYSIPSTPLVPATTRTDTARFSLVSQTIFAQKFELAGQAGGDGLSTGALIGVIAGPVVFSLLVINFVIFFMLRRRKVRRIREAERATTYPPFEPIMPQNEVPQTPHELASPDVARSPRSPQMGQIGWVTSPGSSPPAYDSQRNLNLIGPAKLQIPQDPQELEGSTFIHQHHPAFTGEPTSASATDISPKFERPKTPKTPIRSPQGSDRNSPLITPSSGKGPLPRSPPAVSPPNSPRQVAGRLE</sequence>
<dbReference type="GO" id="GO:0046872">
    <property type="term" value="F:metal ion binding"/>
    <property type="evidence" value="ECO:0007669"/>
    <property type="project" value="UniProtKB-UniRule"/>
</dbReference>
<keyword evidence="11" id="KW-0812">Transmembrane</keyword>
<dbReference type="Proteomes" id="UP000030752">
    <property type="component" value="Unassembled WGS sequence"/>
</dbReference>
<gene>
    <name evidence="13" type="ORF">HMPREF1541_07362</name>
</gene>
<evidence type="ECO:0000256" key="4">
    <source>
        <dbReference type="ARBA" id="ARBA00022525"/>
    </source>
</evidence>
<dbReference type="EMBL" id="KB822723">
    <property type="protein sequence ID" value="ETN37739.1"/>
    <property type="molecule type" value="Genomic_DNA"/>
</dbReference>
<dbReference type="Pfam" id="PF05730">
    <property type="entry name" value="CFEM"/>
    <property type="match status" value="1"/>
</dbReference>